<dbReference type="SUPFAM" id="SSF140931">
    <property type="entry name" value="Fic-like"/>
    <property type="match status" value="1"/>
</dbReference>
<evidence type="ECO:0000313" key="10">
    <source>
        <dbReference type="EMBL" id="EFA91513.1"/>
    </source>
</evidence>
<evidence type="ECO:0000313" key="11">
    <source>
        <dbReference type="Proteomes" id="UP000005283"/>
    </source>
</evidence>
<dbReference type="PROSITE" id="PS51459">
    <property type="entry name" value="FIDO"/>
    <property type="match status" value="1"/>
</dbReference>
<dbReference type="PANTHER" id="PTHR39560:SF1">
    <property type="entry name" value="PROTEIN ADENYLYLTRANSFERASE FIC-RELATED"/>
    <property type="match status" value="1"/>
</dbReference>
<comment type="caution">
    <text evidence="10">The sequence shown here is derived from an EMBL/GenBank/DDBJ whole genome shotgun (WGS) entry which is preliminary data.</text>
</comment>
<keyword evidence="2" id="KW-0548">Nucleotidyltransferase</keyword>
<proteinExistence type="predicted"/>
<dbReference type="EC" id="2.7.7.108" evidence="5"/>
<dbReference type="GO" id="GO:0005524">
    <property type="term" value="F:ATP binding"/>
    <property type="evidence" value="ECO:0007669"/>
    <property type="project" value="UniProtKB-KW"/>
</dbReference>
<evidence type="ECO:0000256" key="4">
    <source>
        <dbReference type="ARBA" id="ARBA00022840"/>
    </source>
</evidence>
<dbReference type="PROSITE" id="PS51750">
    <property type="entry name" value="BRO_N"/>
    <property type="match status" value="1"/>
</dbReference>
<protein>
    <recommendedName>
        <fullName evidence="5">protein adenylyltransferase</fullName>
        <ecNumber evidence="5">2.7.7.108</ecNumber>
    </recommendedName>
</protein>
<name>D1W7B7_9BACT</name>
<evidence type="ECO:0000259" key="9">
    <source>
        <dbReference type="PROSITE" id="PS51750"/>
    </source>
</evidence>
<accession>D1W7B7</accession>
<dbReference type="GO" id="GO:0070733">
    <property type="term" value="F:AMPylase activity"/>
    <property type="evidence" value="ECO:0007669"/>
    <property type="project" value="UniProtKB-EC"/>
</dbReference>
<gene>
    <name evidence="10" type="ORF">HMPREF0650_2408</name>
</gene>
<dbReference type="Proteomes" id="UP000005283">
    <property type="component" value="Unassembled WGS sequence"/>
</dbReference>
<organism evidence="10 11">
    <name type="scientific">Hoylesella buccalis ATCC 35310</name>
    <dbReference type="NCBI Taxonomy" id="679190"/>
    <lineage>
        <taxon>Bacteria</taxon>
        <taxon>Pseudomonadati</taxon>
        <taxon>Bacteroidota</taxon>
        <taxon>Bacteroidia</taxon>
        <taxon>Bacteroidales</taxon>
        <taxon>Prevotellaceae</taxon>
        <taxon>Hoylesella</taxon>
    </lineage>
</organism>
<evidence type="ECO:0000256" key="1">
    <source>
        <dbReference type="ARBA" id="ARBA00022679"/>
    </source>
</evidence>
<evidence type="ECO:0000256" key="2">
    <source>
        <dbReference type="ARBA" id="ARBA00022695"/>
    </source>
</evidence>
<feature type="domain" description="Fido" evidence="8">
    <location>
        <begin position="163"/>
        <end position="314"/>
    </location>
</feature>
<reference evidence="10 11" key="1">
    <citation type="submission" date="2009-12" db="EMBL/GenBank/DDBJ databases">
        <title>Genome Sequence of Prevotella buccalis ATCC 35310.</title>
        <authorList>
            <person name="Durkin A.S."/>
            <person name="Madupu R."/>
            <person name="Torralba M."/>
            <person name="Methe B."/>
            <person name="Sutton G."/>
            <person name="Strausberg R.L."/>
            <person name="Nelson K.E."/>
        </authorList>
    </citation>
    <scope>NUCLEOTIDE SEQUENCE [LARGE SCALE GENOMIC DNA]</scope>
    <source>
        <strain evidence="10 11">ATCC 35310</strain>
    </source>
</reference>
<keyword evidence="11" id="KW-1185">Reference proteome</keyword>
<evidence type="ECO:0000256" key="7">
    <source>
        <dbReference type="ARBA" id="ARBA00048696"/>
    </source>
</evidence>
<evidence type="ECO:0000256" key="5">
    <source>
        <dbReference type="ARBA" id="ARBA00034531"/>
    </source>
</evidence>
<dbReference type="AlphaFoldDB" id="D1W7B7"/>
<dbReference type="EMBL" id="ADEG01000086">
    <property type="protein sequence ID" value="EFA91513.1"/>
    <property type="molecule type" value="Genomic_DNA"/>
</dbReference>
<dbReference type="InterPro" id="IPR036597">
    <property type="entry name" value="Fido-like_dom_sf"/>
</dbReference>
<dbReference type="GO" id="GO:0051302">
    <property type="term" value="P:regulation of cell division"/>
    <property type="evidence" value="ECO:0007669"/>
    <property type="project" value="TreeGrafter"/>
</dbReference>
<dbReference type="STRING" id="679190.HMPREF0650_2408"/>
<keyword evidence="1" id="KW-0808">Transferase</keyword>
<dbReference type="eggNOG" id="COG2184">
    <property type="taxonomic scope" value="Bacteria"/>
</dbReference>
<dbReference type="Gene3D" id="1.10.3290.10">
    <property type="entry name" value="Fido-like domain"/>
    <property type="match status" value="1"/>
</dbReference>
<keyword evidence="3" id="KW-0547">Nucleotide-binding</keyword>
<evidence type="ECO:0000259" key="8">
    <source>
        <dbReference type="PROSITE" id="PS51459"/>
    </source>
</evidence>
<feature type="domain" description="Bro-N" evidence="9">
    <location>
        <begin position="27"/>
        <end position="148"/>
    </location>
</feature>
<comment type="catalytic activity">
    <reaction evidence="7">
        <text>L-tyrosyl-[protein] + ATP = O-(5'-adenylyl)-L-tyrosyl-[protein] + diphosphate</text>
        <dbReference type="Rhea" id="RHEA:54288"/>
        <dbReference type="Rhea" id="RHEA-COMP:10136"/>
        <dbReference type="Rhea" id="RHEA-COMP:13846"/>
        <dbReference type="ChEBI" id="CHEBI:30616"/>
        <dbReference type="ChEBI" id="CHEBI:33019"/>
        <dbReference type="ChEBI" id="CHEBI:46858"/>
        <dbReference type="ChEBI" id="CHEBI:83624"/>
        <dbReference type="EC" id="2.7.7.108"/>
    </reaction>
</comment>
<comment type="catalytic activity">
    <reaction evidence="6">
        <text>L-threonyl-[protein] + ATP = 3-O-(5'-adenylyl)-L-threonyl-[protein] + diphosphate</text>
        <dbReference type="Rhea" id="RHEA:54292"/>
        <dbReference type="Rhea" id="RHEA-COMP:11060"/>
        <dbReference type="Rhea" id="RHEA-COMP:13847"/>
        <dbReference type="ChEBI" id="CHEBI:30013"/>
        <dbReference type="ChEBI" id="CHEBI:30616"/>
        <dbReference type="ChEBI" id="CHEBI:33019"/>
        <dbReference type="ChEBI" id="CHEBI:138113"/>
        <dbReference type="EC" id="2.7.7.108"/>
    </reaction>
</comment>
<evidence type="ECO:0000256" key="6">
    <source>
        <dbReference type="ARBA" id="ARBA00047939"/>
    </source>
</evidence>
<evidence type="ECO:0000256" key="3">
    <source>
        <dbReference type="ARBA" id="ARBA00022741"/>
    </source>
</evidence>
<dbReference type="PANTHER" id="PTHR39560">
    <property type="entry name" value="PROTEIN ADENYLYLTRANSFERASE FIC-RELATED"/>
    <property type="match status" value="1"/>
</dbReference>
<sequence>MQVNPKEWINTPNEYFFIMAKYKEQHKKSIRFFNDREVRAVWDEKNSKWWFSVLDIIAAINEQDDYQKTRNYWKYLKTKLRKEDSEVVSATNQLKLVAPDGKYRLTDTLDAEGVTLLAKHINNTKAMNFLDWFLYSDNTIDGQSKKKAYQLFDSGILKTVDPGTIKCLQQIHAYLFGGLYDFAGQIRTKNISKGGFTFANCMHFPATLQTIERMPETTFDEIMDKYVEMKIRANEYHVNSFTNGRVQPNLYNVAHPFMEGNGRSTRIWLDLMLKRSLKRCVDWSQIDKNDYLNAMRESVADSTHIKALVQPAITTKINDREMFMRGIDYSYYYEQND</sequence>
<dbReference type="InterPro" id="IPR003497">
    <property type="entry name" value="BRO_N_domain"/>
</dbReference>
<keyword evidence="4" id="KW-0067">ATP-binding</keyword>
<dbReference type="InterPro" id="IPR003812">
    <property type="entry name" value="Fido"/>
</dbReference>